<sequence length="168" mass="18271">MVLAHIWWQCARSRGRLPDLDLPVLIVRRPSRGASSSPPELHRPSRLVFCWRPPVRRLLRLQSTVQLVCAVGVALHGPFPSSAARHGSSSLSLLDAVVAVVVARASPPVAVTSLPSRGVLSRLVLYRSPLVTARLPPHRLSPWQCASCSPIHLSASLHFSAQDLVAVR</sequence>
<name>A0A8J5WWN0_ZIZPA</name>
<protein>
    <submittedName>
        <fullName evidence="1">Uncharacterized protein</fullName>
    </submittedName>
</protein>
<dbReference type="EMBL" id="JAAALK010000080">
    <property type="protein sequence ID" value="KAG8095422.1"/>
    <property type="molecule type" value="Genomic_DNA"/>
</dbReference>
<evidence type="ECO:0000313" key="2">
    <source>
        <dbReference type="Proteomes" id="UP000729402"/>
    </source>
</evidence>
<reference evidence="1" key="1">
    <citation type="journal article" date="2021" name="bioRxiv">
        <title>Whole Genome Assembly and Annotation of Northern Wild Rice, Zizania palustris L., Supports a Whole Genome Duplication in the Zizania Genus.</title>
        <authorList>
            <person name="Haas M."/>
            <person name="Kono T."/>
            <person name="Macchietto M."/>
            <person name="Millas R."/>
            <person name="McGilp L."/>
            <person name="Shao M."/>
            <person name="Duquette J."/>
            <person name="Hirsch C.N."/>
            <person name="Kimball J."/>
        </authorList>
    </citation>
    <scope>NUCLEOTIDE SEQUENCE</scope>
    <source>
        <tissue evidence="1">Fresh leaf tissue</tissue>
    </source>
</reference>
<accession>A0A8J5WWN0</accession>
<dbReference type="AlphaFoldDB" id="A0A8J5WWN0"/>
<comment type="caution">
    <text evidence="1">The sequence shown here is derived from an EMBL/GenBank/DDBJ whole genome shotgun (WGS) entry which is preliminary data.</text>
</comment>
<keyword evidence="2" id="KW-1185">Reference proteome</keyword>
<reference evidence="1" key="2">
    <citation type="submission" date="2021-02" db="EMBL/GenBank/DDBJ databases">
        <authorList>
            <person name="Kimball J.A."/>
            <person name="Haas M.W."/>
            <person name="Macchietto M."/>
            <person name="Kono T."/>
            <person name="Duquette J."/>
            <person name="Shao M."/>
        </authorList>
    </citation>
    <scope>NUCLEOTIDE SEQUENCE</scope>
    <source>
        <tissue evidence="1">Fresh leaf tissue</tissue>
    </source>
</reference>
<evidence type="ECO:0000313" key="1">
    <source>
        <dbReference type="EMBL" id="KAG8095422.1"/>
    </source>
</evidence>
<organism evidence="1 2">
    <name type="scientific">Zizania palustris</name>
    <name type="common">Northern wild rice</name>
    <dbReference type="NCBI Taxonomy" id="103762"/>
    <lineage>
        <taxon>Eukaryota</taxon>
        <taxon>Viridiplantae</taxon>
        <taxon>Streptophyta</taxon>
        <taxon>Embryophyta</taxon>
        <taxon>Tracheophyta</taxon>
        <taxon>Spermatophyta</taxon>
        <taxon>Magnoliopsida</taxon>
        <taxon>Liliopsida</taxon>
        <taxon>Poales</taxon>
        <taxon>Poaceae</taxon>
        <taxon>BOP clade</taxon>
        <taxon>Oryzoideae</taxon>
        <taxon>Oryzeae</taxon>
        <taxon>Zizaniinae</taxon>
        <taxon>Zizania</taxon>
    </lineage>
</organism>
<dbReference type="Proteomes" id="UP000729402">
    <property type="component" value="Unassembled WGS sequence"/>
</dbReference>
<proteinExistence type="predicted"/>
<gene>
    <name evidence="1" type="ORF">GUJ93_ZPchr0012g22132</name>
</gene>